<dbReference type="GO" id="GO:0051301">
    <property type="term" value="P:cell division"/>
    <property type="evidence" value="ECO:0007669"/>
    <property type="project" value="InterPro"/>
</dbReference>
<dbReference type="InterPro" id="IPR013218">
    <property type="entry name" value="Dsn1/Mis13"/>
</dbReference>
<organism evidence="2 3">
    <name type="scientific">Coemansia spiralis</name>
    <dbReference type="NCBI Taxonomy" id="417178"/>
    <lineage>
        <taxon>Eukaryota</taxon>
        <taxon>Fungi</taxon>
        <taxon>Fungi incertae sedis</taxon>
        <taxon>Zoopagomycota</taxon>
        <taxon>Kickxellomycotina</taxon>
        <taxon>Kickxellomycetes</taxon>
        <taxon>Kickxellales</taxon>
        <taxon>Kickxellaceae</taxon>
        <taxon>Coemansia</taxon>
    </lineage>
</organism>
<dbReference type="GO" id="GO:0000444">
    <property type="term" value="C:MIS12/MIND type complex"/>
    <property type="evidence" value="ECO:0007669"/>
    <property type="project" value="InterPro"/>
</dbReference>
<dbReference type="OrthoDB" id="10249039at2759"/>
<dbReference type="PANTHER" id="PTHR14778:SF2">
    <property type="entry name" value="KINETOCHORE-ASSOCIATED PROTEIN DSN1 HOMOLOG"/>
    <property type="match status" value="1"/>
</dbReference>
<proteinExistence type="predicted"/>
<evidence type="ECO:0000313" key="3">
    <source>
        <dbReference type="Proteomes" id="UP001151516"/>
    </source>
</evidence>
<evidence type="ECO:0000313" key="2">
    <source>
        <dbReference type="EMBL" id="KAJ2687075.1"/>
    </source>
</evidence>
<name>A0A9W8GLY7_9FUNG</name>
<dbReference type="AlphaFoldDB" id="A0A9W8GLY7"/>
<feature type="compositionally biased region" description="Basic residues" evidence="1">
    <location>
        <begin position="118"/>
        <end position="138"/>
    </location>
</feature>
<feature type="compositionally biased region" description="Polar residues" evidence="1">
    <location>
        <begin position="19"/>
        <end position="34"/>
    </location>
</feature>
<reference evidence="2" key="1">
    <citation type="submission" date="2022-07" db="EMBL/GenBank/DDBJ databases">
        <title>Phylogenomic reconstructions and comparative analyses of Kickxellomycotina fungi.</title>
        <authorList>
            <person name="Reynolds N.K."/>
            <person name="Stajich J.E."/>
            <person name="Barry K."/>
            <person name="Grigoriev I.V."/>
            <person name="Crous P."/>
            <person name="Smith M.E."/>
        </authorList>
    </citation>
    <scope>NUCLEOTIDE SEQUENCE</scope>
    <source>
        <strain evidence="2">CBS 109367</strain>
    </source>
</reference>
<dbReference type="PANTHER" id="PTHR14778">
    <property type="entry name" value="KINETOCHORE-ASSOCIATED PROTEIN DSN1 HOMOLOG"/>
    <property type="match status" value="1"/>
</dbReference>
<keyword evidence="3" id="KW-1185">Reference proteome</keyword>
<protein>
    <submittedName>
        <fullName evidence="2">Uncharacterized protein</fullName>
    </submittedName>
</protein>
<dbReference type="GO" id="GO:0007059">
    <property type="term" value="P:chromosome segregation"/>
    <property type="evidence" value="ECO:0007669"/>
    <property type="project" value="InterPro"/>
</dbReference>
<dbReference type="Pfam" id="PF08202">
    <property type="entry name" value="MIS13"/>
    <property type="match status" value="1"/>
</dbReference>
<dbReference type="EMBL" id="JANBTX010000084">
    <property type="protein sequence ID" value="KAJ2687075.1"/>
    <property type="molecule type" value="Genomic_DNA"/>
</dbReference>
<feature type="compositionally biased region" description="Basic and acidic residues" evidence="1">
    <location>
        <begin position="1"/>
        <end position="11"/>
    </location>
</feature>
<feature type="compositionally biased region" description="Basic and acidic residues" evidence="1">
    <location>
        <begin position="57"/>
        <end position="66"/>
    </location>
</feature>
<accession>A0A9W8GLY7</accession>
<dbReference type="Proteomes" id="UP001151516">
    <property type="component" value="Unassembled WGS sequence"/>
</dbReference>
<evidence type="ECO:0000256" key="1">
    <source>
        <dbReference type="SAM" id="MobiDB-lite"/>
    </source>
</evidence>
<comment type="caution">
    <text evidence="2">The sequence shown here is derived from an EMBL/GenBank/DDBJ whole genome shotgun (WGS) entry which is preliminary data.</text>
</comment>
<gene>
    <name evidence="2" type="ORF">IWW39_003199</name>
</gene>
<feature type="compositionally biased region" description="Polar residues" evidence="1">
    <location>
        <begin position="88"/>
        <end position="105"/>
    </location>
</feature>
<feature type="region of interest" description="Disordered" evidence="1">
    <location>
        <begin position="1"/>
        <end position="147"/>
    </location>
</feature>
<sequence length="433" mass="47231">MANVDKKRGNDHGFLFTRVRTSNKPANGQVTPVRNENKPDLLGNKRHASSESSPRLDFPEAKRRITEAPTAAEEEVSVPVKKAPQPTPLISRTRTRISQPATPTSSRRRADGSSRPRTVGRKSTLGRRRSTFSMRGKRASSIGGGFKATPHESVAAGDFYRHISPELPEPIRLRQLLAWCARRTASDVASDGWPGELPGGVRRVLDEALKEAVDDMHSAFEKGAIATSWYHRPVDQTESLKEPLVLAEHPENLANRDARDRLLKRVDILKREDAAWVRELKRAGAEHARALARLPMPVQALPANKEAVLQPIAVAAPAEYWKCLETGDALQYVELAGGGAVEAQLAESEAHVDRAVSELEIALDAFHLDAHRAAQDHAHAVETCARVAGDLSFALGQRRAQAQVAVAATGGGIKDDERDCTRDLLRTLAAALA</sequence>